<dbReference type="Proteomes" id="UP000014909">
    <property type="component" value="Chromosome"/>
</dbReference>
<dbReference type="Pfam" id="PF20042">
    <property type="entry name" value="DUF6444"/>
    <property type="match status" value="1"/>
</dbReference>
<feature type="compositionally biased region" description="Low complexity" evidence="1">
    <location>
        <begin position="45"/>
        <end position="68"/>
    </location>
</feature>
<feature type="domain" description="Transposase IS66 central" evidence="2">
    <location>
        <begin position="159"/>
        <end position="425"/>
    </location>
</feature>
<dbReference type="Pfam" id="PF03050">
    <property type="entry name" value="DDE_Tnp_IS66"/>
    <property type="match status" value="1"/>
</dbReference>
<dbReference type="EMBL" id="CP004846">
    <property type="protein sequence ID" value="AGP79516.1"/>
    <property type="molecule type" value="Genomic_DNA"/>
</dbReference>
<reference evidence="4 5" key="1">
    <citation type="journal article" date="2013" name="Genome Biol. Evol.">
        <title>Genomic Diversity of "Deep Ecotype" Alteromonas macleodii Isolates: Evidence for Pan-Mediterranean Clonal Frames.</title>
        <authorList>
            <person name="Lopez-Perez M."/>
            <person name="Gonzaga A."/>
            <person name="Rodriguez-Valera F."/>
        </authorList>
    </citation>
    <scope>NUCLEOTIDE SEQUENCE [LARGE SCALE GENOMIC DNA]</scope>
    <source>
        <strain evidence="5">'English Channel 615'</strain>
    </source>
</reference>
<dbReference type="InterPro" id="IPR004291">
    <property type="entry name" value="Transposase_IS66_central"/>
</dbReference>
<feature type="region of interest" description="Disordered" evidence="1">
    <location>
        <begin position="39"/>
        <end position="90"/>
    </location>
</feature>
<organism evidence="4 5">
    <name type="scientific">Alteromonas mediterranea 615</name>
    <dbReference type="NCBI Taxonomy" id="1300253"/>
    <lineage>
        <taxon>Bacteria</taxon>
        <taxon>Pseudomonadati</taxon>
        <taxon>Pseudomonadota</taxon>
        <taxon>Gammaproteobacteria</taxon>
        <taxon>Alteromonadales</taxon>
        <taxon>Alteromonadaceae</taxon>
        <taxon>Alteromonas/Salinimonas group</taxon>
        <taxon>Alteromonas</taxon>
    </lineage>
</organism>
<dbReference type="AlphaFoldDB" id="S5AKC3"/>
<gene>
    <name evidence="4" type="ORF">I633_19830</name>
</gene>
<dbReference type="KEGG" id="amh:I633_19830"/>
<accession>S5AKC3</accession>
<evidence type="ECO:0000259" key="3">
    <source>
        <dbReference type="Pfam" id="PF20042"/>
    </source>
</evidence>
<evidence type="ECO:0000313" key="4">
    <source>
        <dbReference type="EMBL" id="AGP79516.1"/>
    </source>
</evidence>
<feature type="region of interest" description="Disordered" evidence="1">
    <location>
        <begin position="1"/>
        <end position="23"/>
    </location>
</feature>
<protein>
    <submittedName>
        <fullName evidence="4">Transposase-like protein</fullName>
    </submittedName>
</protein>
<proteinExistence type="predicted"/>
<sequence>MIPPVMPRKKQPTKPPVATNLDDANELISTLWDRLNDLEDRLNQNSRNSSRPPSSNGPGASSSAPAKKPTGRKRGAQSGHKGSKRMLADTVDETRTYYPDDTCACGGTITISDSPYRRHQVFDIPSQAFSVVEHQLHQGQCCQCSKTVKATLPDNVNQGQMGNNLLAYVAMQSGQFHQSISKIQQQLEQNFGLSFSRGAISEAQGRVSSVLTPAYQDIKEMMRTEAVVHCDETRHQRGNENRWMWQVCTAELSCFMTHFSRGAWAAKKLLGDNPENIVVTDQYAGYHYIDSDHRQLCWAHILRNMNALAESWGTNKTYGTTLVRLIRILFRLQHRYESNALSEKRYLDRMEKLRIAWREQLELASRRCVTPRYQNRCKLLLKHDDMCWVFLSHDGVPLTNNEAERSLRSYVLWRKGSYGVWSHRGELFRQRILTIVETCRKQKLNPLNWLRAILEATLNKTSYPLLDDFKAACQ</sequence>
<dbReference type="PANTHER" id="PTHR33678:SF1">
    <property type="entry name" value="BLL1576 PROTEIN"/>
    <property type="match status" value="1"/>
</dbReference>
<dbReference type="InterPro" id="IPR052344">
    <property type="entry name" value="Transposase-related"/>
</dbReference>
<dbReference type="InterPro" id="IPR045618">
    <property type="entry name" value="DUF6444"/>
</dbReference>
<dbReference type="PATRIC" id="fig|1300253.3.peg.4154"/>
<dbReference type="HOGENOM" id="CLU_039294_0_1_6"/>
<evidence type="ECO:0000259" key="2">
    <source>
        <dbReference type="Pfam" id="PF03050"/>
    </source>
</evidence>
<evidence type="ECO:0000256" key="1">
    <source>
        <dbReference type="SAM" id="MobiDB-lite"/>
    </source>
</evidence>
<name>S5AKC3_9ALTE</name>
<evidence type="ECO:0000313" key="5">
    <source>
        <dbReference type="Proteomes" id="UP000014909"/>
    </source>
</evidence>
<dbReference type="NCBIfam" id="NF033517">
    <property type="entry name" value="transpos_IS66"/>
    <property type="match status" value="1"/>
</dbReference>
<feature type="domain" description="DUF6444" evidence="3">
    <location>
        <begin position="14"/>
        <end position="85"/>
    </location>
</feature>
<dbReference type="BioCyc" id="AMAC1300253:G12YX-3163-MONOMER"/>
<dbReference type="PANTHER" id="PTHR33678">
    <property type="entry name" value="BLL1576 PROTEIN"/>
    <property type="match status" value="1"/>
</dbReference>